<feature type="chain" id="PRO_5033036242" description="Peptidase M60 domain-containing protein" evidence="1">
    <location>
        <begin position="26"/>
        <end position="952"/>
    </location>
</feature>
<dbReference type="Pfam" id="PF13402">
    <property type="entry name" value="Peptidase_M60"/>
    <property type="match status" value="1"/>
</dbReference>
<gene>
    <name evidence="3" type="ORF">GGR06_000337</name>
</gene>
<dbReference type="EMBL" id="JACIER010000001">
    <property type="protein sequence ID" value="MBB4042578.1"/>
    <property type="molecule type" value="Genomic_DNA"/>
</dbReference>
<dbReference type="AlphaFoldDB" id="A0A840CWV6"/>
<dbReference type="PANTHER" id="PTHR15730">
    <property type="entry name" value="EXPERIMENTAL AUTOIMMUNE PROSTATITIS ANTIGEN 2-RELATED"/>
    <property type="match status" value="1"/>
</dbReference>
<dbReference type="Gene3D" id="2.60.120.260">
    <property type="entry name" value="Galactose-binding domain-like"/>
    <property type="match status" value="1"/>
</dbReference>
<dbReference type="Pfam" id="PF18630">
    <property type="entry name" value="Peptidase_M60_C"/>
    <property type="match status" value="1"/>
</dbReference>
<dbReference type="InterPro" id="IPR051244">
    <property type="entry name" value="TCAF"/>
</dbReference>
<dbReference type="SMART" id="SM01276">
    <property type="entry name" value="M60-like"/>
    <property type="match status" value="1"/>
</dbReference>
<dbReference type="InterPro" id="IPR031161">
    <property type="entry name" value="Peptidase_M60_dom"/>
</dbReference>
<evidence type="ECO:0000313" key="4">
    <source>
        <dbReference type="Proteomes" id="UP000560658"/>
    </source>
</evidence>
<feature type="signal peptide" evidence="1">
    <location>
        <begin position="1"/>
        <end position="25"/>
    </location>
</feature>
<name>A0A840CWV6_9BACE</name>
<comment type="caution">
    <text evidence="3">The sequence shown here is derived from an EMBL/GenBank/DDBJ whole genome shotgun (WGS) entry which is preliminary data.</text>
</comment>
<evidence type="ECO:0000259" key="2">
    <source>
        <dbReference type="PROSITE" id="PS51723"/>
    </source>
</evidence>
<dbReference type="Gene3D" id="1.10.390.30">
    <property type="entry name" value="Peptidase M60, enhancin-like domain 3"/>
    <property type="match status" value="1"/>
</dbReference>
<dbReference type="InterPro" id="IPR008979">
    <property type="entry name" value="Galactose-bd-like_sf"/>
</dbReference>
<dbReference type="CDD" id="cd14948">
    <property type="entry name" value="BACON"/>
    <property type="match status" value="1"/>
</dbReference>
<dbReference type="Gene3D" id="3.40.390.80">
    <property type="entry name" value="Peptidase M60, enhancin-like domain 2"/>
    <property type="match status" value="1"/>
</dbReference>
<accession>A0A840CWV6</accession>
<protein>
    <recommendedName>
        <fullName evidence="2">Peptidase M60 domain-containing protein</fullName>
    </recommendedName>
</protein>
<sequence length="952" mass="108552">MNKKEIQRIKALLFVLLIFSIPAFCGCADEDQNSSVPKLEIEEEYLVQDFDSKKYDIQIPVNTNLSRDEWRVTSSEPDWCMAAKVIDEHMIRLYVLSSEEPDVREATVKVASSVNEYTITVRQLGYGPAILVTPLSPTTLAAEGGEVKLRITTNIDYQVNIQENCEWLTETTPPTTRAMTSKERTFHLDNYTMFGETRTSTIYFESEKYQEATAECVISQKPVDPTTGDIEVGGDSMFKPTGGTANQYQAGMGIEKCWDGLGGDDIYHSPWSGDGTKFPVILEFDFDGTHTLEYFIYTPRSRGDGQWGMFDLYCATQDTPEYTKVGSFDFKNSTSPSKLAMDNPVAKVTKLKVVVNTAKNNFVNCEEIEFYEAKTGLTEQEKLLLNVFTDLSCSEVRPDATLQQIQALPGYFINVAMQLKNGTYDPWEKKFRIQEYNPYSTPALWGEQLYMKTYTDLDNPTGIYVNAGDELIVMVGDTYKNNISLQTIQSADLSGDQYRLQEGTNKLQIRNDGMLFVMYNTDLTSATAKAIKVHIPLTSGKVSGYFDLERDKTDAIYAELLQKATYEYFLVKGNEILLNLHRSKLLQWQPTEIVEYITMFDHFVNWQYDLLGLENIRPQLFNNHVNASSVNDDSYMWASNGQIGFGINALDEFMPTEKLYRERRCWGPAHEIGHLHQGAIAWTGCFESSNNLFSNYVLYKIGKECSNGDPLSVLADRRLNNRPFCNFLGDPKKEDTEIHMRMYWQLWLYFHRCGVKTDFYPELFKKLRNNRNLNNMAVGERQMQFVKYASDIAQKDLADFFEAWGFMTPVDETIDQYGKSRYTVTDAMITETKAYTAKYATPQPFYYIEDRKDGDPGLESMGLTGKIGDVGHYTQFKDNQKITKTPTYSASGQQVTIINGNEAVAFEIWKDGERKYFSNFVKFTLPEKLPIGQCTIKAVQADGKLITVERSK</sequence>
<dbReference type="InterPro" id="IPR041333">
    <property type="entry name" value="M60_C"/>
</dbReference>
<evidence type="ECO:0000313" key="3">
    <source>
        <dbReference type="EMBL" id="MBB4042578.1"/>
    </source>
</evidence>
<reference evidence="3" key="1">
    <citation type="submission" date="2020-08" db="EMBL/GenBank/DDBJ databases">
        <title>Genomic Encyclopedia of Type Strains, Phase IV (KMG-IV): sequencing the most valuable type-strain genomes for metagenomic binning, comparative biology and taxonomic classification.</title>
        <authorList>
            <person name="Goeker M."/>
        </authorList>
    </citation>
    <scope>NUCLEOTIDE SEQUENCE [LARGE SCALE GENOMIC DNA]</scope>
    <source>
        <strain evidence="3">DSM 105720</strain>
    </source>
</reference>
<organism evidence="3 4">
    <name type="scientific">Bacteroides reticulotermitis</name>
    <dbReference type="NCBI Taxonomy" id="1133319"/>
    <lineage>
        <taxon>Bacteria</taxon>
        <taxon>Pseudomonadati</taxon>
        <taxon>Bacteroidota</taxon>
        <taxon>Bacteroidia</taxon>
        <taxon>Bacteroidales</taxon>
        <taxon>Bacteroidaceae</taxon>
        <taxon>Bacteroides</taxon>
    </lineage>
</organism>
<dbReference type="Proteomes" id="UP000560658">
    <property type="component" value="Unassembled WGS sequence"/>
</dbReference>
<dbReference type="PROSITE" id="PS51257">
    <property type="entry name" value="PROKAR_LIPOPROTEIN"/>
    <property type="match status" value="1"/>
</dbReference>
<dbReference type="Gene3D" id="2.60.120.1250">
    <property type="entry name" value="Peptidase M60, enhancin-like domain 1"/>
    <property type="match status" value="1"/>
</dbReference>
<dbReference type="PROSITE" id="PS51723">
    <property type="entry name" value="PEPTIDASE_M60"/>
    <property type="match status" value="1"/>
</dbReference>
<feature type="domain" description="Peptidase M60" evidence="2">
    <location>
        <begin position="456"/>
        <end position="751"/>
    </location>
</feature>
<dbReference type="InterPro" id="IPR024361">
    <property type="entry name" value="BACON"/>
</dbReference>
<dbReference type="InterPro" id="IPR042279">
    <property type="entry name" value="Pep_M60_3"/>
</dbReference>
<keyword evidence="4" id="KW-1185">Reference proteome</keyword>
<dbReference type="PANTHER" id="PTHR15730:SF5">
    <property type="entry name" value="SI:CH211-210B2.2-RELATED"/>
    <property type="match status" value="1"/>
</dbReference>
<keyword evidence="1" id="KW-0732">Signal</keyword>
<dbReference type="SUPFAM" id="SSF49785">
    <property type="entry name" value="Galactose-binding domain-like"/>
    <property type="match status" value="1"/>
</dbReference>
<proteinExistence type="predicted"/>
<evidence type="ECO:0000256" key="1">
    <source>
        <dbReference type="SAM" id="SignalP"/>
    </source>
</evidence>
<dbReference type="RefSeq" id="WP_183207596.1">
    <property type="nucleotide sequence ID" value="NZ_JACIER010000001.1"/>
</dbReference>